<sequence>MTALPEVDAAQRQAPAAMAEALADRGACRIVGMPARWPALRSDLLRLRDEGALQAASVGRDRTRALRPDVRGDSTLWLHDPRCGDAARDFLAELDALRGELNQRLYLGLHEVEAHYAAYPPGSGYARHRDRFRDDDARVLSWVSYLNEGWNESDGGALRVLTDDGQVDVTPLGGTSVCFLSELEHEVLPAARERLSIAAWFRR</sequence>
<evidence type="ECO:0000256" key="2">
    <source>
        <dbReference type="ARBA" id="ARBA00022723"/>
    </source>
</evidence>
<evidence type="ECO:0000256" key="3">
    <source>
        <dbReference type="ARBA" id="ARBA00022896"/>
    </source>
</evidence>
<evidence type="ECO:0000256" key="4">
    <source>
        <dbReference type="ARBA" id="ARBA00022964"/>
    </source>
</evidence>
<keyword evidence="9" id="KW-1185">Reference proteome</keyword>
<reference evidence="8 9" key="1">
    <citation type="submission" date="2022-05" db="EMBL/GenBank/DDBJ databases">
        <title>Luteimonas sp. SX5, whole genome shotgun sequencing project.</title>
        <authorList>
            <person name="Zhao G."/>
            <person name="Shen L."/>
        </authorList>
    </citation>
    <scope>NUCLEOTIDE SEQUENCE [LARGE SCALE GENOMIC DNA]</scope>
    <source>
        <strain evidence="8 9">SX5</strain>
    </source>
</reference>
<dbReference type="SMART" id="SM00702">
    <property type="entry name" value="P4Hc"/>
    <property type="match status" value="1"/>
</dbReference>
<keyword evidence="3" id="KW-0847">Vitamin C</keyword>
<proteinExistence type="predicted"/>
<protein>
    <submittedName>
        <fullName evidence="8">2OG-Fe(II) oxygenase</fullName>
    </submittedName>
</protein>
<dbReference type="Proteomes" id="UP001431217">
    <property type="component" value="Unassembled WGS sequence"/>
</dbReference>
<gene>
    <name evidence="8" type="ORF">M2650_00360</name>
</gene>
<dbReference type="RefSeq" id="WP_249469775.1">
    <property type="nucleotide sequence ID" value="NZ_JAMBEP010000001.1"/>
</dbReference>
<evidence type="ECO:0000313" key="8">
    <source>
        <dbReference type="EMBL" id="MCL1633103.1"/>
    </source>
</evidence>
<dbReference type="Gene3D" id="2.60.120.620">
    <property type="entry name" value="q2cbj1_9rhob like domain"/>
    <property type="match status" value="1"/>
</dbReference>
<keyword evidence="2" id="KW-0479">Metal-binding</keyword>
<dbReference type="PANTHER" id="PTHR12907:SF26">
    <property type="entry name" value="HIF PROLYL HYDROXYLASE, ISOFORM C"/>
    <property type="match status" value="1"/>
</dbReference>
<evidence type="ECO:0000313" key="9">
    <source>
        <dbReference type="Proteomes" id="UP001431217"/>
    </source>
</evidence>
<organism evidence="8 9">
    <name type="scientific">Luteimonas galliterrae</name>
    <dbReference type="NCBI Taxonomy" id="2940486"/>
    <lineage>
        <taxon>Bacteria</taxon>
        <taxon>Pseudomonadati</taxon>
        <taxon>Pseudomonadota</taxon>
        <taxon>Gammaproteobacteria</taxon>
        <taxon>Lysobacterales</taxon>
        <taxon>Lysobacteraceae</taxon>
        <taxon>Luteimonas</taxon>
    </lineage>
</organism>
<comment type="caution">
    <text evidence="8">The sequence shown here is derived from an EMBL/GenBank/DDBJ whole genome shotgun (WGS) entry which is preliminary data.</text>
</comment>
<dbReference type="InterPro" id="IPR005123">
    <property type="entry name" value="Oxoglu/Fe-dep_dioxygenase_dom"/>
</dbReference>
<dbReference type="InterPro" id="IPR044862">
    <property type="entry name" value="Pro_4_hyd_alph_FE2OG_OXY"/>
</dbReference>
<name>A0ABT0MET2_9GAMM</name>
<dbReference type="InterPro" id="IPR006620">
    <property type="entry name" value="Pro_4_hyd_alph"/>
</dbReference>
<keyword evidence="6" id="KW-0408">Iron</keyword>
<feature type="domain" description="Fe2OG dioxygenase" evidence="7">
    <location>
        <begin position="108"/>
        <end position="203"/>
    </location>
</feature>
<dbReference type="EMBL" id="JAMBEP010000001">
    <property type="protein sequence ID" value="MCL1633103.1"/>
    <property type="molecule type" value="Genomic_DNA"/>
</dbReference>
<dbReference type="Pfam" id="PF13640">
    <property type="entry name" value="2OG-FeII_Oxy_3"/>
    <property type="match status" value="1"/>
</dbReference>
<dbReference type="InterPro" id="IPR051559">
    <property type="entry name" value="HIF_prolyl_hydroxylases"/>
</dbReference>
<evidence type="ECO:0000256" key="5">
    <source>
        <dbReference type="ARBA" id="ARBA00023002"/>
    </source>
</evidence>
<comment type="cofactor">
    <cofactor evidence="1">
        <name>L-ascorbate</name>
        <dbReference type="ChEBI" id="CHEBI:38290"/>
    </cofactor>
</comment>
<accession>A0ABT0MET2</accession>
<dbReference type="PROSITE" id="PS51471">
    <property type="entry name" value="FE2OG_OXY"/>
    <property type="match status" value="1"/>
</dbReference>
<evidence type="ECO:0000256" key="6">
    <source>
        <dbReference type="ARBA" id="ARBA00023004"/>
    </source>
</evidence>
<keyword evidence="4" id="KW-0223">Dioxygenase</keyword>
<evidence type="ECO:0000256" key="1">
    <source>
        <dbReference type="ARBA" id="ARBA00001961"/>
    </source>
</evidence>
<dbReference type="PANTHER" id="PTHR12907">
    <property type="entry name" value="EGL NINE HOMOLOG-RELATED"/>
    <property type="match status" value="1"/>
</dbReference>
<keyword evidence="5" id="KW-0560">Oxidoreductase</keyword>
<evidence type="ECO:0000259" key="7">
    <source>
        <dbReference type="PROSITE" id="PS51471"/>
    </source>
</evidence>